<feature type="transmembrane region" description="Helical" evidence="10">
    <location>
        <begin position="29"/>
        <end position="47"/>
    </location>
</feature>
<evidence type="ECO:0000256" key="7">
    <source>
        <dbReference type="ARBA" id="ARBA00038151"/>
    </source>
</evidence>
<evidence type="ECO:0000256" key="5">
    <source>
        <dbReference type="ARBA" id="ARBA00022989"/>
    </source>
</evidence>
<comment type="caution">
    <text evidence="11">The sequence shown here is derived from an EMBL/GenBank/DDBJ whole genome shotgun (WGS) entry which is preliminary data.</text>
</comment>
<keyword evidence="2" id="KW-0813">Transport</keyword>
<keyword evidence="3" id="KW-1003">Cell membrane</keyword>
<evidence type="ECO:0000256" key="4">
    <source>
        <dbReference type="ARBA" id="ARBA00022692"/>
    </source>
</evidence>
<evidence type="ECO:0000256" key="3">
    <source>
        <dbReference type="ARBA" id="ARBA00022475"/>
    </source>
</evidence>
<feature type="transmembrane region" description="Helical" evidence="10">
    <location>
        <begin position="84"/>
        <end position="103"/>
    </location>
</feature>
<dbReference type="PANTHER" id="PTHR30561:SF0">
    <property type="entry name" value="GUANIDINIUM EXPORTER"/>
    <property type="match status" value="1"/>
</dbReference>
<dbReference type="InterPro" id="IPR037185">
    <property type="entry name" value="EmrE-like"/>
</dbReference>
<accession>A0ABT1W1Q7</accession>
<evidence type="ECO:0000256" key="9">
    <source>
        <dbReference type="RuleBase" id="RU003942"/>
    </source>
</evidence>
<dbReference type="RefSeq" id="WP_422921285.1">
    <property type="nucleotide sequence ID" value="NZ_JAMZEJ010000013.1"/>
</dbReference>
<evidence type="ECO:0000313" key="12">
    <source>
        <dbReference type="Proteomes" id="UP001524547"/>
    </source>
</evidence>
<evidence type="ECO:0000256" key="8">
    <source>
        <dbReference type="ARBA" id="ARBA00039168"/>
    </source>
</evidence>
<dbReference type="EMBL" id="JAMZEJ010000013">
    <property type="protein sequence ID" value="MCQ8242521.1"/>
    <property type="molecule type" value="Genomic_DNA"/>
</dbReference>
<gene>
    <name evidence="11" type="ORF">NFI88_16995</name>
</gene>
<keyword evidence="6 10" id="KW-0472">Membrane</keyword>
<protein>
    <recommendedName>
        <fullName evidence="8">Guanidinium exporter</fullName>
    </recommendedName>
</protein>
<evidence type="ECO:0000256" key="6">
    <source>
        <dbReference type="ARBA" id="ARBA00023136"/>
    </source>
</evidence>
<sequence length="106" mass="11159">MAWAMVVMAGLLEMLWSYSAKKSDGFSNWSWAAVTVVASLASFLLLTFSMRNLPLGTAYAVWTGIGAVGTFIVGIVLLHDPAGTWRIVSALAIVAGVVGLRITGGK</sequence>
<dbReference type="InterPro" id="IPR000390">
    <property type="entry name" value="Small_drug/metabolite_transptr"/>
</dbReference>
<evidence type="ECO:0000313" key="11">
    <source>
        <dbReference type="EMBL" id="MCQ8242521.1"/>
    </source>
</evidence>
<organism evidence="11 12">
    <name type="scientific">Rhizosaccharibacter radicis</name>
    <dbReference type="NCBI Taxonomy" id="2782605"/>
    <lineage>
        <taxon>Bacteria</taxon>
        <taxon>Pseudomonadati</taxon>
        <taxon>Pseudomonadota</taxon>
        <taxon>Alphaproteobacteria</taxon>
        <taxon>Acetobacterales</taxon>
        <taxon>Acetobacteraceae</taxon>
        <taxon>Rhizosaccharibacter</taxon>
    </lineage>
</organism>
<keyword evidence="12" id="KW-1185">Reference proteome</keyword>
<evidence type="ECO:0000256" key="10">
    <source>
        <dbReference type="SAM" id="Phobius"/>
    </source>
</evidence>
<evidence type="ECO:0000256" key="2">
    <source>
        <dbReference type="ARBA" id="ARBA00022448"/>
    </source>
</evidence>
<feature type="transmembrane region" description="Helical" evidence="10">
    <location>
        <begin position="59"/>
        <end position="78"/>
    </location>
</feature>
<keyword evidence="4 9" id="KW-0812">Transmembrane</keyword>
<proteinExistence type="inferred from homology"/>
<reference evidence="11 12" key="1">
    <citation type="submission" date="2022-06" db="EMBL/GenBank/DDBJ databases">
        <title>Rhizosaccharibacter gen. nov. sp. nov. KSS12, endophytic bacteria isolated from sugarcane.</title>
        <authorList>
            <person name="Pitiwittayakul N."/>
        </authorList>
    </citation>
    <scope>NUCLEOTIDE SEQUENCE [LARGE SCALE GENOMIC DNA]</scope>
    <source>
        <strain evidence="11 12">KSS12</strain>
    </source>
</reference>
<comment type="subcellular location">
    <subcellularLocation>
        <location evidence="1 9">Cell membrane</location>
        <topology evidence="1 9">Multi-pass membrane protein</topology>
    </subcellularLocation>
</comment>
<evidence type="ECO:0000256" key="1">
    <source>
        <dbReference type="ARBA" id="ARBA00004651"/>
    </source>
</evidence>
<dbReference type="Pfam" id="PF00893">
    <property type="entry name" value="Multi_Drug_Res"/>
    <property type="match status" value="1"/>
</dbReference>
<dbReference type="SUPFAM" id="SSF103481">
    <property type="entry name" value="Multidrug resistance efflux transporter EmrE"/>
    <property type="match status" value="1"/>
</dbReference>
<dbReference type="InterPro" id="IPR045324">
    <property type="entry name" value="Small_multidrug_res"/>
</dbReference>
<dbReference type="Proteomes" id="UP001524547">
    <property type="component" value="Unassembled WGS sequence"/>
</dbReference>
<comment type="similarity">
    <text evidence="7">Belongs to the drug/metabolite transporter (DMT) superfamily. Small multidrug resistance (SMR) (TC 2.A.7.1) family. Gdx/SugE subfamily.</text>
</comment>
<keyword evidence="5 10" id="KW-1133">Transmembrane helix</keyword>
<dbReference type="Gene3D" id="1.10.3730.20">
    <property type="match status" value="1"/>
</dbReference>
<dbReference type="PANTHER" id="PTHR30561">
    <property type="entry name" value="SMR FAMILY PROTON-DEPENDENT DRUG EFFLUX TRANSPORTER SUGE"/>
    <property type="match status" value="1"/>
</dbReference>
<name>A0ABT1W1Q7_9PROT</name>